<dbReference type="SUPFAM" id="SSF57850">
    <property type="entry name" value="RING/U-box"/>
    <property type="match status" value="1"/>
</dbReference>
<dbReference type="AlphaFoldDB" id="A0A2U1MK75"/>
<dbReference type="EMBL" id="PKPP01005062">
    <property type="protein sequence ID" value="PWA61626.1"/>
    <property type="molecule type" value="Genomic_DNA"/>
</dbReference>
<dbReference type="Gene3D" id="3.30.40.10">
    <property type="entry name" value="Zinc/RING finger domain, C3HC4 (zinc finger)"/>
    <property type="match status" value="1"/>
</dbReference>
<comment type="caution">
    <text evidence="3">The sequence shown here is derived from an EMBL/GenBank/DDBJ whole genome shotgun (WGS) entry which is preliminary data.</text>
</comment>
<sequence length="143" mass="15756">MAIQIVWSMFRGAEGDGSICPICLEGWTSSGEHQMCCLPCGHIYGLSCINKWLQRFRGPGKCPQCKNLCTLKGVRVLYASRLCAADEELHERVRALEAKCADLEQKVAPLTPEELIDQICSNPTLVQRLAAALAELNQQQAVP</sequence>
<dbReference type="SMART" id="SM00184">
    <property type="entry name" value="RING"/>
    <property type="match status" value="1"/>
</dbReference>
<accession>A0A2U1MK75</accession>
<dbReference type="GO" id="GO:0036297">
    <property type="term" value="P:interstrand cross-link repair"/>
    <property type="evidence" value="ECO:0007669"/>
    <property type="project" value="InterPro"/>
</dbReference>
<keyword evidence="1" id="KW-0863">Zinc-finger</keyword>
<feature type="domain" description="RING-type" evidence="2">
    <location>
        <begin position="20"/>
        <end position="66"/>
    </location>
</feature>
<keyword evidence="1" id="KW-0479">Metal-binding</keyword>
<dbReference type="Proteomes" id="UP000245207">
    <property type="component" value="Unassembled WGS sequence"/>
</dbReference>
<dbReference type="InterPro" id="IPR037381">
    <property type="entry name" value="RFWD3"/>
</dbReference>
<organism evidence="3 4">
    <name type="scientific">Artemisia annua</name>
    <name type="common">Sweet wormwood</name>
    <dbReference type="NCBI Taxonomy" id="35608"/>
    <lineage>
        <taxon>Eukaryota</taxon>
        <taxon>Viridiplantae</taxon>
        <taxon>Streptophyta</taxon>
        <taxon>Embryophyta</taxon>
        <taxon>Tracheophyta</taxon>
        <taxon>Spermatophyta</taxon>
        <taxon>Magnoliopsida</taxon>
        <taxon>eudicotyledons</taxon>
        <taxon>Gunneridae</taxon>
        <taxon>Pentapetalae</taxon>
        <taxon>asterids</taxon>
        <taxon>campanulids</taxon>
        <taxon>Asterales</taxon>
        <taxon>Asteraceae</taxon>
        <taxon>Asteroideae</taxon>
        <taxon>Anthemideae</taxon>
        <taxon>Artemisiinae</taxon>
        <taxon>Artemisia</taxon>
    </lineage>
</organism>
<dbReference type="PANTHER" id="PTHR16047:SF13">
    <property type="entry name" value="E3 UBIQUITIN-PROTEIN LIGASE RFWD3"/>
    <property type="match status" value="1"/>
</dbReference>
<name>A0A2U1MK75_ARTAN</name>
<dbReference type="InterPro" id="IPR013083">
    <property type="entry name" value="Znf_RING/FYVE/PHD"/>
</dbReference>
<evidence type="ECO:0000256" key="1">
    <source>
        <dbReference type="PROSITE-ProRule" id="PRU00175"/>
    </source>
</evidence>
<evidence type="ECO:0000313" key="3">
    <source>
        <dbReference type="EMBL" id="PWA61626.1"/>
    </source>
</evidence>
<dbReference type="Pfam" id="PF13639">
    <property type="entry name" value="zf-RING_2"/>
    <property type="match status" value="1"/>
</dbReference>
<keyword evidence="1" id="KW-0862">Zinc</keyword>
<dbReference type="PROSITE" id="PS50089">
    <property type="entry name" value="ZF_RING_2"/>
    <property type="match status" value="1"/>
</dbReference>
<proteinExistence type="predicted"/>
<protein>
    <submittedName>
        <fullName evidence="3">Zinc finger, RING/FYVE/PHD-type</fullName>
    </submittedName>
</protein>
<reference evidence="3 4" key="1">
    <citation type="journal article" date="2018" name="Mol. Plant">
        <title>The genome of Artemisia annua provides insight into the evolution of Asteraceae family and artemisinin biosynthesis.</title>
        <authorList>
            <person name="Shen Q."/>
            <person name="Zhang L."/>
            <person name="Liao Z."/>
            <person name="Wang S."/>
            <person name="Yan T."/>
            <person name="Shi P."/>
            <person name="Liu M."/>
            <person name="Fu X."/>
            <person name="Pan Q."/>
            <person name="Wang Y."/>
            <person name="Lv Z."/>
            <person name="Lu X."/>
            <person name="Zhang F."/>
            <person name="Jiang W."/>
            <person name="Ma Y."/>
            <person name="Chen M."/>
            <person name="Hao X."/>
            <person name="Li L."/>
            <person name="Tang Y."/>
            <person name="Lv G."/>
            <person name="Zhou Y."/>
            <person name="Sun X."/>
            <person name="Brodelius P.E."/>
            <person name="Rose J.K.C."/>
            <person name="Tang K."/>
        </authorList>
    </citation>
    <scope>NUCLEOTIDE SEQUENCE [LARGE SCALE GENOMIC DNA]</scope>
    <source>
        <strain evidence="4">cv. Huhao1</strain>
        <tissue evidence="3">Leaf</tissue>
    </source>
</reference>
<evidence type="ECO:0000313" key="4">
    <source>
        <dbReference type="Proteomes" id="UP000245207"/>
    </source>
</evidence>
<dbReference type="GO" id="GO:0016567">
    <property type="term" value="P:protein ubiquitination"/>
    <property type="evidence" value="ECO:0007669"/>
    <property type="project" value="InterPro"/>
</dbReference>
<dbReference type="GO" id="GO:0008270">
    <property type="term" value="F:zinc ion binding"/>
    <property type="evidence" value="ECO:0007669"/>
    <property type="project" value="UniProtKB-KW"/>
</dbReference>
<dbReference type="STRING" id="35608.A0A2U1MK75"/>
<dbReference type="InterPro" id="IPR001841">
    <property type="entry name" value="Znf_RING"/>
</dbReference>
<dbReference type="GO" id="GO:0005634">
    <property type="term" value="C:nucleus"/>
    <property type="evidence" value="ECO:0007669"/>
    <property type="project" value="InterPro"/>
</dbReference>
<dbReference type="PANTHER" id="PTHR16047">
    <property type="entry name" value="RFWD3 PROTEIN"/>
    <property type="match status" value="1"/>
</dbReference>
<keyword evidence="4" id="KW-1185">Reference proteome</keyword>
<dbReference type="GO" id="GO:0004842">
    <property type="term" value="F:ubiquitin-protein transferase activity"/>
    <property type="evidence" value="ECO:0007669"/>
    <property type="project" value="InterPro"/>
</dbReference>
<dbReference type="OrthoDB" id="5600418at2759"/>
<gene>
    <name evidence="3" type="ORF">CTI12_AA375550</name>
</gene>
<evidence type="ECO:0000259" key="2">
    <source>
        <dbReference type="PROSITE" id="PS50089"/>
    </source>
</evidence>